<accession>F1YPE3</accession>
<dbReference type="AlphaFoldDB" id="F1YPE3"/>
<feature type="transmembrane region" description="Helical" evidence="1">
    <location>
        <begin position="160"/>
        <end position="185"/>
    </location>
</feature>
<keyword evidence="1" id="KW-0472">Membrane</keyword>
<feature type="transmembrane region" description="Helical" evidence="1">
    <location>
        <begin position="46"/>
        <end position="68"/>
    </location>
</feature>
<feature type="transmembrane region" description="Helical" evidence="1">
    <location>
        <begin position="197"/>
        <end position="216"/>
    </location>
</feature>
<comment type="caution">
    <text evidence="2">The sequence shown here is derived from an EMBL/GenBank/DDBJ whole genome shotgun (WGS) entry which is preliminary data.</text>
</comment>
<dbReference type="STRING" id="644548.SCNU_18988"/>
<evidence type="ECO:0000313" key="3">
    <source>
        <dbReference type="Proteomes" id="UP000035065"/>
    </source>
</evidence>
<dbReference type="EMBL" id="AEUD01000023">
    <property type="protein sequence ID" value="EGD53463.1"/>
    <property type="molecule type" value="Genomic_DNA"/>
</dbReference>
<keyword evidence="1" id="KW-1133">Transmembrane helix</keyword>
<evidence type="ECO:0000256" key="1">
    <source>
        <dbReference type="SAM" id="Phobius"/>
    </source>
</evidence>
<feature type="transmembrane region" description="Helical" evidence="1">
    <location>
        <begin position="264"/>
        <end position="287"/>
    </location>
</feature>
<evidence type="ECO:0000313" key="2">
    <source>
        <dbReference type="EMBL" id="EGD53463.1"/>
    </source>
</evidence>
<feature type="transmembrane region" description="Helical" evidence="1">
    <location>
        <begin position="299"/>
        <end position="319"/>
    </location>
</feature>
<feature type="transmembrane region" description="Helical" evidence="1">
    <location>
        <begin position="106"/>
        <end position="126"/>
    </location>
</feature>
<gene>
    <name evidence="2" type="ORF">SCNU_18988</name>
</gene>
<dbReference type="OrthoDB" id="7698234at2"/>
<reference evidence="2 3" key="1">
    <citation type="journal article" date="2011" name="J. Bacteriol.">
        <title>Draft Genome Sequence of Gordonia neofelifaecis NRRL B-59395, a Cholesterol-Degrading Actinomycete.</title>
        <authorList>
            <person name="Ge F."/>
            <person name="Li W."/>
            <person name="Chen G."/>
            <person name="Liu Y."/>
            <person name="Zhang G."/>
            <person name="Yong B."/>
            <person name="Wang Q."/>
            <person name="Wang N."/>
            <person name="Huang Z."/>
            <person name="Li W."/>
            <person name="Wang J."/>
            <person name="Wu C."/>
            <person name="Xie Q."/>
            <person name="Liu G."/>
        </authorList>
    </citation>
    <scope>NUCLEOTIDE SEQUENCE [LARGE SCALE GENOMIC DNA]</scope>
    <source>
        <strain evidence="2 3">NRRL B-59395</strain>
    </source>
</reference>
<feature type="transmembrane region" description="Helical" evidence="1">
    <location>
        <begin position="133"/>
        <end position="154"/>
    </location>
</feature>
<feature type="transmembrane region" description="Helical" evidence="1">
    <location>
        <begin position="21"/>
        <end position="40"/>
    </location>
</feature>
<keyword evidence="1" id="KW-0812">Transmembrane</keyword>
<feature type="transmembrane region" description="Helical" evidence="1">
    <location>
        <begin position="80"/>
        <end position="100"/>
    </location>
</feature>
<dbReference type="Proteomes" id="UP000035065">
    <property type="component" value="Unassembled WGS sequence"/>
</dbReference>
<protein>
    <submittedName>
        <fullName evidence="2">Low temperature requirement A</fullName>
    </submittedName>
</protein>
<keyword evidence="3" id="KW-1185">Reference proteome</keyword>
<sequence length="382" mass="40644">MTEEAGAEELGGQSSASTLELFFDLVFVFTITQLTHAFSIDPTWGVAGEVALIFSITWWMYSGFMWLTNEVAPSTTGRRTLLLIGMFGFFAIALAVPDAVSGRGLVFGWAFLGVTLLHAVMFRVAGGESSSRAILRILPVNLGAAILVLIGGYVHGAAAYVWWGAAVAVLLLLPAMSSADTGFIVRPSHYCERFGGVLIIAIGESIVGVGAGLTGLSMDARFFFEIGLGLSICYVMWWAFFGTDDEHGQLALERLPVASRNRPALVAYGYGAVPMLLGIVFTAAGLGMTIARAGDEATWAQATALSGGVALYMLGQTVFRSALGLPRPWMRLLAAAVALATIPIGVVSDVWLQMVGILVFVYATIIADDLLTFRSGEHGSYY</sequence>
<organism evidence="2 3">
    <name type="scientific">Gordonia neofelifaecis NRRL B-59395</name>
    <dbReference type="NCBI Taxonomy" id="644548"/>
    <lineage>
        <taxon>Bacteria</taxon>
        <taxon>Bacillati</taxon>
        <taxon>Actinomycetota</taxon>
        <taxon>Actinomycetes</taxon>
        <taxon>Mycobacteriales</taxon>
        <taxon>Gordoniaceae</taxon>
        <taxon>Gordonia</taxon>
    </lineage>
</organism>
<feature type="transmembrane region" description="Helical" evidence="1">
    <location>
        <begin position="331"/>
        <end position="348"/>
    </location>
</feature>
<dbReference type="RefSeq" id="WP_009680985.1">
    <property type="nucleotide sequence ID" value="NZ_AEUD01000023.1"/>
</dbReference>
<dbReference type="PANTHER" id="PTHR36840">
    <property type="entry name" value="BLL5714 PROTEIN"/>
    <property type="match status" value="1"/>
</dbReference>
<dbReference type="PANTHER" id="PTHR36840:SF1">
    <property type="entry name" value="BLL5714 PROTEIN"/>
    <property type="match status" value="1"/>
</dbReference>
<name>F1YPE3_9ACTN</name>
<dbReference type="InterPro" id="IPR010640">
    <property type="entry name" value="Low_temperature_requirement_A"/>
</dbReference>
<feature type="transmembrane region" description="Helical" evidence="1">
    <location>
        <begin position="222"/>
        <end position="243"/>
    </location>
</feature>
<dbReference type="eggNOG" id="COG4292">
    <property type="taxonomic scope" value="Bacteria"/>
</dbReference>
<dbReference type="Pfam" id="PF06772">
    <property type="entry name" value="LtrA"/>
    <property type="match status" value="1"/>
</dbReference>
<proteinExistence type="predicted"/>